<sequence>MPEFRVARRADLVARGIDRNRVRRRVAAGRWQEPVPGVVVGHSGALTLRERREVAIAWGGGSARLSHTSALHLHRARVELPRSAGRVAGVRGDYVTPEDGGLEQITVPHGRHLASRAFVVVHQSRRPTGDLVVDGLPVTTAARAVVDVALSARTRRDVEHVVADALQRDLTTVGQLAEEVVLLGRLATPWLRDTLRDAARGMRSVGESDLRRVVVAEGLPEPEWGAAVSTPRGTYHVDARWRAQRVVAEADGAAFHLGSAEWQADLVRQNAIVSTGDRLLRFPVARLRRDRQTCGQELRRALDL</sequence>
<name>A0A6J7IWW1_9ZZZZ</name>
<accession>A0A6J7IWW1</accession>
<dbReference type="EMBL" id="CAFBMQ010000440">
    <property type="protein sequence ID" value="CAB4935286.1"/>
    <property type="molecule type" value="Genomic_DNA"/>
</dbReference>
<evidence type="ECO:0000313" key="1">
    <source>
        <dbReference type="EMBL" id="CAB4935286.1"/>
    </source>
</evidence>
<proteinExistence type="predicted"/>
<gene>
    <name evidence="1" type="ORF">UFOPK3609_02174</name>
</gene>
<protein>
    <submittedName>
        <fullName evidence="1">Unannotated protein</fullName>
    </submittedName>
</protein>
<organism evidence="1">
    <name type="scientific">freshwater metagenome</name>
    <dbReference type="NCBI Taxonomy" id="449393"/>
    <lineage>
        <taxon>unclassified sequences</taxon>
        <taxon>metagenomes</taxon>
        <taxon>ecological metagenomes</taxon>
    </lineage>
</organism>
<reference evidence="1" key="1">
    <citation type="submission" date="2020-05" db="EMBL/GenBank/DDBJ databases">
        <authorList>
            <person name="Chiriac C."/>
            <person name="Salcher M."/>
            <person name="Ghai R."/>
            <person name="Kavagutti S V."/>
        </authorList>
    </citation>
    <scope>NUCLEOTIDE SEQUENCE</scope>
</reference>
<dbReference type="AlphaFoldDB" id="A0A6J7IWW1"/>